<dbReference type="Proteomes" id="UP000273828">
    <property type="component" value="Unassembled WGS sequence"/>
</dbReference>
<sequence length="92" mass="10269">MGDDTAEWMDPADEAILEAMRSDDVFSPTHIDEEGICRGPYAAHRCRQLTEHGLLKKYTTGMYAITERGERFLAGELEASDLTSDEVASDEE</sequence>
<reference evidence="1 2" key="1">
    <citation type="submission" date="2018-10" db="EMBL/GenBank/DDBJ databases">
        <title>Natrarchaeobius chitinivorans gen. nov., sp. nov., and Natrarchaeobius haloalkaliphilus sp. nov., alkaliphilic, chitin-utilizing haloarchaea from hypersaline alkaline lakes.</title>
        <authorList>
            <person name="Sorokin D.Y."/>
            <person name="Elcheninov A.G."/>
            <person name="Kostrikina N.A."/>
            <person name="Bale N.J."/>
            <person name="Sinninghe Damste J.S."/>
            <person name="Khijniak T.V."/>
            <person name="Kublanov I.V."/>
            <person name="Toshchakov S.V."/>
        </authorList>
    </citation>
    <scope>NUCLEOTIDE SEQUENCE [LARGE SCALE GENOMIC DNA]</scope>
    <source>
        <strain evidence="1 2">AArcht-Sl</strain>
    </source>
</reference>
<gene>
    <name evidence="1" type="ORF">EA462_07685</name>
</gene>
<keyword evidence="2" id="KW-1185">Reference proteome</keyword>
<dbReference type="RefSeq" id="WP_124177971.1">
    <property type="nucleotide sequence ID" value="NZ_REFY01000003.1"/>
</dbReference>
<dbReference type="InterPro" id="IPR036388">
    <property type="entry name" value="WH-like_DNA-bd_sf"/>
</dbReference>
<accession>A0A3N6P3K4</accession>
<evidence type="ECO:0000313" key="1">
    <source>
        <dbReference type="EMBL" id="RQG89885.1"/>
    </source>
</evidence>
<evidence type="ECO:0000313" key="2">
    <source>
        <dbReference type="Proteomes" id="UP000273828"/>
    </source>
</evidence>
<protein>
    <recommendedName>
        <fullName evidence="3">PhiH1 repressor</fullName>
    </recommendedName>
</protein>
<dbReference type="AlphaFoldDB" id="A0A3N6P3K4"/>
<comment type="caution">
    <text evidence="1">The sequence shown here is derived from an EMBL/GenBank/DDBJ whole genome shotgun (WGS) entry which is preliminary data.</text>
</comment>
<proteinExistence type="predicted"/>
<name>A0A3N6P3K4_9EURY</name>
<evidence type="ECO:0008006" key="3">
    <source>
        <dbReference type="Google" id="ProtNLM"/>
    </source>
</evidence>
<organism evidence="1 2">
    <name type="scientific">Natrarchaeobius halalkaliphilus</name>
    <dbReference type="NCBI Taxonomy" id="1679091"/>
    <lineage>
        <taxon>Archaea</taxon>
        <taxon>Methanobacteriati</taxon>
        <taxon>Methanobacteriota</taxon>
        <taxon>Stenosarchaea group</taxon>
        <taxon>Halobacteria</taxon>
        <taxon>Halobacteriales</taxon>
        <taxon>Natrialbaceae</taxon>
        <taxon>Natrarchaeobius</taxon>
    </lineage>
</organism>
<dbReference type="Gene3D" id="1.10.10.10">
    <property type="entry name" value="Winged helix-like DNA-binding domain superfamily/Winged helix DNA-binding domain"/>
    <property type="match status" value="1"/>
</dbReference>
<dbReference type="OrthoDB" id="285635at2157"/>
<dbReference type="EMBL" id="REFY01000003">
    <property type="protein sequence ID" value="RQG89885.1"/>
    <property type="molecule type" value="Genomic_DNA"/>
</dbReference>